<organism evidence="2 3">
    <name type="scientific">Triparma verrucosa</name>
    <dbReference type="NCBI Taxonomy" id="1606542"/>
    <lineage>
        <taxon>Eukaryota</taxon>
        <taxon>Sar</taxon>
        <taxon>Stramenopiles</taxon>
        <taxon>Ochrophyta</taxon>
        <taxon>Bolidophyceae</taxon>
        <taxon>Parmales</taxon>
        <taxon>Triparmaceae</taxon>
        <taxon>Triparma</taxon>
    </lineage>
</organism>
<evidence type="ECO:0008006" key="4">
    <source>
        <dbReference type="Google" id="ProtNLM"/>
    </source>
</evidence>
<dbReference type="EMBL" id="BRXX01000503">
    <property type="protein sequence ID" value="GMI14692.1"/>
    <property type="molecule type" value="Genomic_DNA"/>
</dbReference>
<evidence type="ECO:0000313" key="3">
    <source>
        <dbReference type="Proteomes" id="UP001165160"/>
    </source>
</evidence>
<name>A0A9W7FLC7_9STRA</name>
<proteinExistence type="predicted"/>
<sequence>MTIPDSLQTVGRYVFIDCFKLVPSTINVDFNHTNYDENDEESEGVVKTQDTETADNNGESQDDAENTPAAEPAASAWIVPPWFHTKEFMRHLIDYLTNDMLMMMRLLCKDWRRVADTFIDGKVESAVVFVDFFKLVPSTIIVEFNHIDATTQVIAHLRSLQSP</sequence>
<dbReference type="AlphaFoldDB" id="A0A9W7FLC7"/>
<comment type="caution">
    <text evidence="2">The sequence shown here is derived from an EMBL/GenBank/DDBJ whole genome shotgun (WGS) entry which is preliminary data.</text>
</comment>
<evidence type="ECO:0000313" key="2">
    <source>
        <dbReference type="EMBL" id="GMI14692.1"/>
    </source>
</evidence>
<dbReference type="Proteomes" id="UP001165160">
    <property type="component" value="Unassembled WGS sequence"/>
</dbReference>
<protein>
    <recommendedName>
        <fullName evidence="4">F-box domain-containing protein</fullName>
    </recommendedName>
</protein>
<gene>
    <name evidence="2" type="ORF">TrVE_jg1571</name>
</gene>
<keyword evidence="3" id="KW-1185">Reference proteome</keyword>
<feature type="region of interest" description="Disordered" evidence="1">
    <location>
        <begin position="33"/>
        <end position="72"/>
    </location>
</feature>
<reference evidence="3" key="1">
    <citation type="journal article" date="2023" name="Commun. Biol.">
        <title>Genome analysis of Parmales, the sister group of diatoms, reveals the evolutionary specialization of diatoms from phago-mixotrophs to photoautotrophs.</title>
        <authorList>
            <person name="Ban H."/>
            <person name="Sato S."/>
            <person name="Yoshikawa S."/>
            <person name="Yamada K."/>
            <person name="Nakamura Y."/>
            <person name="Ichinomiya M."/>
            <person name="Sato N."/>
            <person name="Blanc-Mathieu R."/>
            <person name="Endo H."/>
            <person name="Kuwata A."/>
            <person name="Ogata H."/>
        </authorList>
    </citation>
    <scope>NUCLEOTIDE SEQUENCE [LARGE SCALE GENOMIC DNA]</scope>
    <source>
        <strain evidence="3">NIES 3699</strain>
    </source>
</reference>
<evidence type="ECO:0000256" key="1">
    <source>
        <dbReference type="SAM" id="MobiDB-lite"/>
    </source>
</evidence>
<accession>A0A9W7FLC7</accession>